<evidence type="ECO:0000256" key="3">
    <source>
        <dbReference type="ARBA" id="ARBA00022723"/>
    </source>
</evidence>
<name>A0A6C2U202_PONDE</name>
<keyword evidence="5" id="KW-0378">Hydrolase</keyword>
<dbReference type="EMBL" id="CAAHFG010000001">
    <property type="protein sequence ID" value="VGO13913.1"/>
    <property type="molecule type" value="Genomic_DNA"/>
</dbReference>
<dbReference type="InterPro" id="IPR000917">
    <property type="entry name" value="Sulfatase_N"/>
</dbReference>
<evidence type="ECO:0000256" key="7">
    <source>
        <dbReference type="SAM" id="SignalP"/>
    </source>
</evidence>
<proteinExistence type="inferred from homology"/>
<keyword evidence="4 7" id="KW-0732">Signal</keyword>
<keyword evidence="3" id="KW-0479">Metal-binding</keyword>
<reference evidence="9 10" key="1">
    <citation type="submission" date="2019-04" db="EMBL/GenBank/DDBJ databases">
        <authorList>
            <person name="Van Vliet M D."/>
        </authorList>
    </citation>
    <scope>NUCLEOTIDE SEQUENCE [LARGE SCALE GENOMIC DNA]</scope>
    <source>
        <strain evidence="9 10">F1</strain>
    </source>
</reference>
<dbReference type="GO" id="GO:0005737">
    <property type="term" value="C:cytoplasm"/>
    <property type="evidence" value="ECO:0007669"/>
    <property type="project" value="TreeGrafter"/>
</dbReference>
<comment type="similarity">
    <text evidence="2">Belongs to the sulfatase family.</text>
</comment>
<dbReference type="Gene3D" id="3.40.720.10">
    <property type="entry name" value="Alkaline Phosphatase, subunit A"/>
    <property type="match status" value="1"/>
</dbReference>
<dbReference type="InterPro" id="IPR024607">
    <property type="entry name" value="Sulfatase_CS"/>
</dbReference>
<comment type="cofactor">
    <cofactor evidence="1">
        <name>Ca(2+)</name>
        <dbReference type="ChEBI" id="CHEBI:29108"/>
    </cofactor>
</comment>
<accession>A0A6C2U202</accession>
<evidence type="ECO:0000313" key="10">
    <source>
        <dbReference type="Proteomes" id="UP000366872"/>
    </source>
</evidence>
<feature type="chain" id="PRO_5028860918" evidence="7">
    <location>
        <begin position="23"/>
        <end position="484"/>
    </location>
</feature>
<evidence type="ECO:0000259" key="8">
    <source>
        <dbReference type="Pfam" id="PF00884"/>
    </source>
</evidence>
<gene>
    <name evidence="9" type="ORF">PDESU_02470</name>
</gene>
<dbReference type="InterPro" id="IPR017850">
    <property type="entry name" value="Alkaline_phosphatase_core_sf"/>
</dbReference>
<dbReference type="CDD" id="cd16030">
    <property type="entry name" value="iduronate-2-sulfatase"/>
    <property type="match status" value="1"/>
</dbReference>
<feature type="domain" description="Sulfatase N-terminal" evidence="8">
    <location>
        <begin position="35"/>
        <end position="382"/>
    </location>
</feature>
<evidence type="ECO:0000313" key="9">
    <source>
        <dbReference type="EMBL" id="VGO13913.1"/>
    </source>
</evidence>
<evidence type="ECO:0000256" key="4">
    <source>
        <dbReference type="ARBA" id="ARBA00022729"/>
    </source>
</evidence>
<dbReference type="PROSITE" id="PS00523">
    <property type="entry name" value="SULFATASE_1"/>
    <property type="match status" value="1"/>
</dbReference>
<sequence length="484" mass="55358">MKKLKLCSLIMMAAGLSFAVQASSPDEAKNATKRPNVLFVMCDDLANRVGVNGYSHVQTPNIDKFARSALNFHRAVVQYPMCGPSRASMLTGLYCEKVGQDTGEAQMFQYSPGVRIMPQIFRDNGYWTGGLGKISHNPWQDPELEGSWDEFHLFRLKEERKKSGPSKYSMRCPVQNDKKWSERIIYQSHPADDKYYPDAQSAEQAISWMKERKEDGQPFFIACGFLKPHNPYTCPEKYYDMYADSSAAVVHEEVSDWDNRPIHAKNSFFNTYGFKWKENDPERAAGIVRAYHACITYVDAQFGKIMDALDEQGLSDNTIVVFTSDHGYHLGEHFLWAKFSLFDESLRVPTFIRVPGANGNGKTTKSPVGLIDLLPTLQDYCGLDIAHKMQGKSLRPIVDDPSHSVKEYEYSIWGKREPELKGRSLLGERYHFIQWLDNENEVELYDLEKDPGEHVNLARHPEYGAMVKNFLKMVQEKKRSILDL</sequence>
<dbReference type="InterPro" id="IPR035874">
    <property type="entry name" value="IDS"/>
</dbReference>
<dbReference type="SUPFAM" id="SSF53649">
    <property type="entry name" value="Alkaline phosphatase-like"/>
    <property type="match status" value="1"/>
</dbReference>
<feature type="signal peptide" evidence="7">
    <location>
        <begin position="1"/>
        <end position="22"/>
    </location>
</feature>
<keyword evidence="10" id="KW-1185">Reference proteome</keyword>
<evidence type="ECO:0000256" key="6">
    <source>
        <dbReference type="ARBA" id="ARBA00022837"/>
    </source>
</evidence>
<evidence type="ECO:0000256" key="1">
    <source>
        <dbReference type="ARBA" id="ARBA00001913"/>
    </source>
</evidence>
<keyword evidence="6" id="KW-0106">Calcium</keyword>
<dbReference type="GO" id="GO:0046872">
    <property type="term" value="F:metal ion binding"/>
    <property type="evidence" value="ECO:0007669"/>
    <property type="project" value="UniProtKB-KW"/>
</dbReference>
<dbReference type="Proteomes" id="UP000366872">
    <property type="component" value="Unassembled WGS sequence"/>
</dbReference>
<dbReference type="Pfam" id="PF00884">
    <property type="entry name" value="Sulfatase"/>
    <property type="match status" value="1"/>
</dbReference>
<dbReference type="PANTHER" id="PTHR45953:SF1">
    <property type="entry name" value="IDURONATE 2-SULFATASE"/>
    <property type="match status" value="1"/>
</dbReference>
<evidence type="ECO:0000256" key="5">
    <source>
        <dbReference type="ARBA" id="ARBA00022801"/>
    </source>
</evidence>
<organism evidence="9 10">
    <name type="scientific">Pontiella desulfatans</name>
    <dbReference type="NCBI Taxonomy" id="2750659"/>
    <lineage>
        <taxon>Bacteria</taxon>
        <taxon>Pseudomonadati</taxon>
        <taxon>Kiritimatiellota</taxon>
        <taxon>Kiritimatiellia</taxon>
        <taxon>Kiritimatiellales</taxon>
        <taxon>Pontiellaceae</taxon>
        <taxon>Pontiella</taxon>
    </lineage>
</organism>
<protein>
    <submittedName>
        <fullName evidence="9">Arylsulfatase</fullName>
    </submittedName>
</protein>
<dbReference type="AlphaFoldDB" id="A0A6C2U202"/>
<evidence type="ECO:0000256" key="2">
    <source>
        <dbReference type="ARBA" id="ARBA00008779"/>
    </source>
</evidence>
<dbReference type="GO" id="GO:0004423">
    <property type="term" value="F:iduronate-2-sulfatase activity"/>
    <property type="evidence" value="ECO:0007669"/>
    <property type="project" value="InterPro"/>
</dbReference>
<dbReference type="PANTHER" id="PTHR45953">
    <property type="entry name" value="IDURONATE 2-SULFATASE"/>
    <property type="match status" value="1"/>
</dbReference>